<evidence type="ECO:0000256" key="6">
    <source>
        <dbReference type="ARBA" id="ARBA00016471"/>
    </source>
</evidence>
<feature type="binding site" evidence="12">
    <location>
        <position position="157"/>
    </location>
    <ligand>
        <name>(2R)-3-phosphoglycerate</name>
        <dbReference type="ChEBI" id="CHEBI:58272"/>
    </ligand>
</feature>
<evidence type="ECO:0000256" key="8">
    <source>
        <dbReference type="ARBA" id="ARBA00022741"/>
    </source>
</evidence>
<comment type="pathway">
    <text evidence="2 11">Carbohydrate degradation; glycolysis; pyruvate from D-glyceraldehyde 3-phosphate: step 2/5.</text>
</comment>
<comment type="subcellular location">
    <subcellularLocation>
        <location evidence="11">Cytoplasm</location>
    </subcellularLocation>
</comment>
<dbReference type="Proteomes" id="UP000319771">
    <property type="component" value="Unassembled WGS sequence"/>
</dbReference>
<feature type="binding site" evidence="11 13">
    <location>
        <position position="299"/>
    </location>
    <ligand>
        <name>ATP</name>
        <dbReference type="ChEBI" id="CHEBI:30616"/>
    </ligand>
</feature>
<evidence type="ECO:0000256" key="4">
    <source>
        <dbReference type="ARBA" id="ARBA00011245"/>
    </source>
</evidence>
<evidence type="ECO:0000256" key="10">
    <source>
        <dbReference type="ARBA" id="ARBA00022840"/>
    </source>
</evidence>
<evidence type="ECO:0000256" key="3">
    <source>
        <dbReference type="ARBA" id="ARBA00008982"/>
    </source>
</evidence>
<accession>A0A538UEQ1</accession>
<dbReference type="GO" id="GO:0006094">
    <property type="term" value="P:gluconeogenesis"/>
    <property type="evidence" value="ECO:0007669"/>
    <property type="project" value="TreeGrafter"/>
</dbReference>
<feature type="binding site" evidence="11 13">
    <location>
        <position position="330"/>
    </location>
    <ligand>
        <name>ATP</name>
        <dbReference type="ChEBI" id="CHEBI:30616"/>
    </ligand>
</feature>
<dbReference type="GO" id="GO:0004618">
    <property type="term" value="F:phosphoglycerate kinase activity"/>
    <property type="evidence" value="ECO:0007669"/>
    <property type="project" value="UniProtKB-UniRule"/>
</dbReference>
<dbReference type="Gene3D" id="3.40.50.1260">
    <property type="entry name" value="Phosphoglycerate kinase, N-terminal domain"/>
    <property type="match status" value="2"/>
</dbReference>
<comment type="similarity">
    <text evidence="3 11 14">Belongs to the phosphoglycerate kinase family.</text>
</comment>
<dbReference type="FunFam" id="3.40.50.1260:FF:000006">
    <property type="entry name" value="Phosphoglycerate kinase"/>
    <property type="match status" value="1"/>
</dbReference>
<dbReference type="Pfam" id="PF00162">
    <property type="entry name" value="PGK"/>
    <property type="match status" value="1"/>
</dbReference>
<proteinExistence type="inferred from homology"/>
<feature type="binding site" evidence="11 13">
    <location>
        <position position="208"/>
    </location>
    <ligand>
        <name>ATP</name>
        <dbReference type="ChEBI" id="CHEBI:30616"/>
    </ligand>
</feature>
<keyword evidence="11" id="KW-0324">Glycolysis</keyword>
<dbReference type="HAMAP" id="MF_00145">
    <property type="entry name" value="Phosphoglyc_kinase"/>
    <property type="match status" value="1"/>
</dbReference>
<dbReference type="InterPro" id="IPR015911">
    <property type="entry name" value="Phosphoglycerate_kinase_CS"/>
</dbReference>
<evidence type="ECO:0000256" key="2">
    <source>
        <dbReference type="ARBA" id="ARBA00004838"/>
    </source>
</evidence>
<dbReference type="EC" id="2.7.2.3" evidence="5 11"/>
<evidence type="ECO:0000256" key="7">
    <source>
        <dbReference type="ARBA" id="ARBA00022679"/>
    </source>
</evidence>
<protein>
    <recommendedName>
        <fullName evidence="6 11">Phosphoglycerate kinase</fullName>
        <ecNumber evidence="5 11">2.7.2.3</ecNumber>
    </recommendedName>
</protein>
<evidence type="ECO:0000256" key="14">
    <source>
        <dbReference type="RuleBase" id="RU000532"/>
    </source>
</evidence>
<evidence type="ECO:0000256" key="13">
    <source>
        <dbReference type="PIRSR" id="PIRSR000724-2"/>
    </source>
</evidence>
<keyword evidence="8 11" id="KW-0547">Nucleotide-binding</keyword>
<feature type="binding site" evidence="11 13">
    <location>
        <begin position="359"/>
        <end position="362"/>
    </location>
    <ligand>
        <name>ATP</name>
        <dbReference type="ChEBI" id="CHEBI:30616"/>
    </ligand>
</feature>
<dbReference type="PANTHER" id="PTHR11406">
    <property type="entry name" value="PHOSPHOGLYCERATE KINASE"/>
    <property type="match status" value="1"/>
</dbReference>
<evidence type="ECO:0000256" key="12">
    <source>
        <dbReference type="PIRSR" id="PIRSR000724-1"/>
    </source>
</evidence>
<comment type="catalytic activity">
    <reaction evidence="1 11 14">
        <text>(2R)-3-phosphoglycerate + ATP = (2R)-3-phospho-glyceroyl phosphate + ADP</text>
        <dbReference type="Rhea" id="RHEA:14801"/>
        <dbReference type="ChEBI" id="CHEBI:30616"/>
        <dbReference type="ChEBI" id="CHEBI:57604"/>
        <dbReference type="ChEBI" id="CHEBI:58272"/>
        <dbReference type="ChEBI" id="CHEBI:456216"/>
        <dbReference type="EC" id="2.7.2.3"/>
    </reaction>
</comment>
<keyword evidence="11" id="KW-0963">Cytoplasm</keyword>
<dbReference type="InterPro" id="IPR036043">
    <property type="entry name" value="Phosphoglycerate_kinase_sf"/>
</dbReference>
<dbReference type="CDD" id="cd00318">
    <property type="entry name" value="Phosphoglycerate_kinase"/>
    <property type="match status" value="1"/>
</dbReference>
<dbReference type="EMBL" id="VBPB01000001">
    <property type="protein sequence ID" value="TMQ74337.1"/>
    <property type="molecule type" value="Genomic_DNA"/>
</dbReference>
<evidence type="ECO:0000256" key="5">
    <source>
        <dbReference type="ARBA" id="ARBA00013061"/>
    </source>
</evidence>
<evidence type="ECO:0000313" key="16">
    <source>
        <dbReference type="Proteomes" id="UP000319771"/>
    </source>
</evidence>
<evidence type="ECO:0000256" key="11">
    <source>
        <dbReference type="HAMAP-Rule" id="MF_00145"/>
    </source>
</evidence>
<dbReference type="SUPFAM" id="SSF53748">
    <property type="entry name" value="Phosphoglycerate kinase"/>
    <property type="match status" value="1"/>
</dbReference>
<comment type="subunit">
    <text evidence="4 11">Monomer.</text>
</comment>
<dbReference type="GO" id="GO:0005829">
    <property type="term" value="C:cytosol"/>
    <property type="evidence" value="ECO:0007669"/>
    <property type="project" value="TreeGrafter"/>
</dbReference>
<feature type="binding site" evidence="11 12">
    <location>
        <begin position="27"/>
        <end position="29"/>
    </location>
    <ligand>
        <name>substrate</name>
    </ligand>
</feature>
<dbReference type="PRINTS" id="PR00477">
    <property type="entry name" value="PHGLYCKINASE"/>
</dbReference>
<dbReference type="InterPro" id="IPR001576">
    <property type="entry name" value="Phosphoglycerate_kinase"/>
</dbReference>
<dbReference type="GO" id="GO:0005524">
    <property type="term" value="F:ATP binding"/>
    <property type="evidence" value="ECO:0007669"/>
    <property type="project" value="UniProtKB-KW"/>
</dbReference>
<feature type="binding site" evidence="11">
    <location>
        <position position="124"/>
    </location>
    <ligand>
        <name>substrate</name>
    </ligand>
</feature>
<dbReference type="GO" id="GO:0043531">
    <property type="term" value="F:ADP binding"/>
    <property type="evidence" value="ECO:0007669"/>
    <property type="project" value="TreeGrafter"/>
</dbReference>
<dbReference type="FunFam" id="3.40.50.1260:FF:000003">
    <property type="entry name" value="Phosphoglycerate kinase"/>
    <property type="match status" value="1"/>
</dbReference>
<dbReference type="UniPathway" id="UPA00109">
    <property type="reaction ID" value="UER00185"/>
</dbReference>
<keyword evidence="10 11" id="KW-0067">ATP-binding</keyword>
<evidence type="ECO:0000256" key="1">
    <source>
        <dbReference type="ARBA" id="ARBA00000642"/>
    </source>
</evidence>
<dbReference type="InterPro" id="IPR015824">
    <property type="entry name" value="Phosphoglycerate_kinase_N"/>
</dbReference>
<feature type="binding site" evidence="11">
    <location>
        <position position="157"/>
    </location>
    <ligand>
        <name>substrate</name>
    </ligand>
</feature>
<dbReference type="PROSITE" id="PS00111">
    <property type="entry name" value="PGLYCERATE_KINASE"/>
    <property type="match status" value="1"/>
</dbReference>
<evidence type="ECO:0000256" key="9">
    <source>
        <dbReference type="ARBA" id="ARBA00022777"/>
    </source>
</evidence>
<dbReference type="AlphaFoldDB" id="A0A538UEQ1"/>
<comment type="caution">
    <text evidence="15">The sequence shown here is derived from an EMBL/GenBank/DDBJ whole genome shotgun (WGS) entry which is preliminary data.</text>
</comment>
<evidence type="ECO:0000313" key="15">
    <source>
        <dbReference type="EMBL" id="TMQ74337.1"/>
    </source>
</evidence>
<dbReference type="GO" id="GO:0006096">
    <property type="term" value="P:glycolytic process"/>
    <property type="evidence" value="ECO:0007669"/>
    <property type="project" value="UniProtKB-UniRule"/>
</dbReference>
<dbReference type="PIRSF" id="PIRSF000724">
    <property type="entry name" value="Pgk"/>
    <property type="match status" value="1"/>
</dbReference>
<gene>
    <name evidence="11" type="primary">pgk</name>
    <name evidence="15" type="ORF">E6K81_00070</name>
</gene>
<feature type="binding site" evidence="11 12">
    <location>
        <begin position="65"/>
        <end position="68"/>
    </location>
    <ligand>
        <name>substrate</name>
    </ligand>
</feature>
<dbReference type="PANTHER" id="PTHR11406:SF23">
    <property type="entry name" value="PHOSPHOGLYCERATE KINASE 1, CHLOROPLASTIC-RELATED"/>
    <property type="match status" value="1"/>
</dbReference>
<keyword evidence="9 11" id="KW-0418">Kinase</keyword>
<feature type="binding site" evidence="12">
    <location>
        <position position="42"/>
    </location>
    <ligand>
        <name>(2R)-3-phosphoglycerate</name>
        <dbReference type="ChEBI" id="CHEBI:58272"/>
    </ligand>
</feature>
<reference evidence="15 16" key="1">
    <citation type="journal article" date="2019" name="Nat. Microbiol.">
        <title>Mediterranean grassland soil C-N compound turnover is dependent on rainfall and depth, and is mediated by genomically divergent microorganisms.</title>
        <authorList>
            <person name="Diamond S."/>
            <person name="Andeer P.F."/>
            <person name="Li Z."/>
            <person name="Crits-Christoph A."/>
            <person name="Burstein D."/>
            <person name="Anantharaman K."/>
            <person name="Lane K.R."/>
            <person name="Thomas B.C."/>
            <person name="Pan C."/>
            <person name="Northen T.R."/>
            <person name="Banfield J.F."/>
        </authorList>
    </citation>
    <scope>NUCLEOTIDE SEQUENCE [LARGE SCALE GENOMIC DNA]</scope>
    <source>
        <strain evidence="15">WS_11</strain>
    </source>
</reference>
<feature type="binding site" evidence="11">
    <location>
        <position position="42"/>
    </location>
    <ligand>
        <name>substrate</name>
    </ligand>
</feature>
<feature type="binding site" evidence="12">
    <location>
        <position position="124"/>
    </location>
    <ligand>
        <name>(2R)-3-phosphoglycerate</name>
        <dbReference type="ChEBI" id="CHEBI:58272"/>
    </ligand>
</feature>
<name>A0A538UEQ1_UNCEI</name>
<sequence length="405" mass="42721">MTPAGVFAKKTVRDLTPANRRVLVRVDFNVPLKHGEVADDTRIVAALPTIRYLLEKQARVVLMSHLGRPDGKPDPKVGLRPVAARLERLLRQPVAFAPDCVGAEAEAEAAALAPGGVLLLENLRYHAEEEKNDAGFARRLAALGDCYVNDAFGTAHRAHASTEGVARVLKPAVAGFLMQRELDYLGRALDQPQRPFVAILGGAKISGKIDVLRVLLGKVDRLLIGGAMMFTFLKAQGKPTGRSLVEADRVGMAREILEQAGKGRVELLLPVDCVASATADGSAPGRVCRLEDLKPDEMGVDIGPETIQRFAAKLADARTVLWNGPMGIFEVPAFASGTEGVARALAEATGRGAVTVVGGGDSAAAVQEAGLTERVTHVSTGGGASLEFLEGKVLPGVAALDDRES</sequence>
<organism evidence="15 16">
    <name type="scientific">Eiseniibacteriota bacterium</name>
    <dbReference type="NCBI Taxonomy" id="2212470"/>
    <lineage>
        <taxon>Bacteria</taxon>
        <taxon>Candidatus Eiseniibacteriota</taxon>
    </lineage>
</organism>
<keyword evidence="7 11" id="KW-0808">Transferase</keyword>